<dbReference type="AlphaFoldDB" id="X1GDU0"/>
<dbReference type="SUPFAM" id="SSF56801">
    <property type="entry name" value="Acetyl-CoA synthetase-like"/>
    <property type="match status" value="1"/>
</dbReference>
<reference evidence="4" key="1">
    <citation type="journal article" date="2014" name="Front. Microbiol.">
        <title>High frequency of phylogenetically diverse reductive dehalogenase-homologous genes in deep subseafloor sedimentary metagenomes.</title>
        <authorList>
            <person name="Kawai M."/>
            <person name="Futagami T."/>
            <person name="Toyoda A."/>
            <person name="Takaki Y."/>
            <person name="Nishi S."/>
            <person name="Hori S."/>
            <person name="Arai W."/>
            <person name="Tsubouchi T."/>
            <person name="Morono Y."/>
            <person name="Uchiyama I."/>
            <person name="Ito T."/>
            <person name="Fujiyama A."/>
            <person name="Inagaki F."/>
            <person name="Takami H."/>
        </authorList>
    </citation>
    <scope>NUCLEOTIDE SEQUENCE</scope>
    <source>
        <strain evidence="4">Expedition CK06-06</strain>
    </source>
</reference>
<proteinExistence type="inferred from homology"/>
<accession>X1GDU0</accession>
<dbReference type="Gene3D" id="3.40.50.980">
    <property type="match status" value="2"/>
</dbReference>
<dbReference type="EMBL" id="BARU01019718">
    <property type="protein sequence ID" value="GAH56041.1"/>
    <property type="molecule type" value="Genomic_DNA"/>
</dbReference>
<evidence type="ECO:0000256" key="2">
    <source>
        <dbReference type="ARBA" id="ARBA00022598"/>
    </source>
</evidence>
<dbReference type="GO" id="GO:0016405">
    <property type="term" value="F:CoA-ligase activity"/>
    <property type="evidence" value="ECO:0007669"/>
    <property type="project" value="TreeGrafter"/>
</dbReference>
<evidence type="ECO:0000256" key="1">
    <source>
        <dbReference type="ARBA" id="ARBA00006432"/>
    </source>
</evidence>
<dbReference type="InterPro" id="IPR000873">
    <property type="entry name" value="AMP-dep_synth/lig_dom"/>
</dbReference>
<gene>
    <name evidence="4" type="ORF">S03H2_32454</name>
</gene>
<keyword evidence="2" id="KW-0436">Ligase</keyword>
<evidence type="ECO:0000259" key="3">
    <source>
        <dbReference type="Pfam" id="PF00501"/>
    </source>
</evidence>
<evidence type="ECO:0000313" key="4">
    <source>
        <dbReference type="EMBL" id="GAH56041.1"/>
    </source>
</evidence>
<name>X1GDU0_9ZZZZ</name>
<dbReference type="InterPro" id="IPR020845">
    <property type="entry name" value="AMP-binding_CS"/>
</dbReference>
<dbReference type="PANTHER" id="PTHR24096">
    <property type="entry name" value="LONG-CHAIN-FATTY-ACID--COA LIGASE"/>
    <property type="match status" value="1"/>
</dbReference>
<dbReference type="Pfam" id="PF00501">
    <property type="entry name" value="AMP-binding"/>
    <property type="match status" value="1"/>
</dbReference>
<dbReference type="PROSITE" id="PS00455">
    <property type="entry name" value="AMP_BINDING"/>
    <property type="match status" value="1"/>
</dbReference>
<dbReference type="PANTHER" id="PTHR24096:SF149">
    <property type="entry name" value="AMP-BINDING DOMAIN-CONTAINING PROTEIN-RELATED"/>
    <property type="match status" value="1"/>
</dbReference>
<feature type="non-terminal residue" evidence="4">
    <location>
        <position position="254"/>
    </location>
</feature>
<comment type="similarity">
    <text evidence="1">Belongs to the ATP-dependent AMP-binding enzyme family.</text>
</comment>
<comment type="caution">
    <text evidence="4">The sequence shown here is derived from an EMBL/GenBank/DDBJ whole genome shotgun (WGS) entry which is preliminary data.</text>
</comment>
<feature type="domain" description="AMP-dependent synthetase/ligase" evidence="3">
    <location>
        <begin position="4"/>
        <end position="223"/>
    </location>
</feature>
<protein>
    <recommendedName>
        <fullName evidence="3">AMP-dependent synthetase/ligase domain-containing protein</fullName>
    </recommendedName>
</protein>
<organism evidence="4">
    <name type="scientific">marine sediment metagenome</name>
    <dbReference type="NCBI Taxonomy" id="412755"/>
    <lineage>
        <taxon>unclassified sequences</taxon>
        <taxon>metagenomes</taxon>
        <taxon>ecological metagenomes</taxon>
    </lineage>
</organism>
<sequence>MLFIYPNCIQYVVAYYAITRIGAIANGINPTYQPIEILHQFDIVKPKMLIVLDALYKPCINPIIENSSVEMVIYTNIADLAQMFGTKKVLGKFLKKIPTGKCDFENAIKFKDLLKTEPRESDINVKIDVKKDPATYIMTGGTTGLPKAAVLTHFNVVSNAEQCKQWLGGEMPGIGNIGILPLFHSFAHTVVMNTTVEIGGWMMLFATPPSQDELCELIERLPCSEGLIYAGAEILFIKLAELRHLKRRYPGVMG</sequence>